<feature type="transmembrane region" description="Helical" evidence="9">
    <location>
        <begin position="6"/>
        <end position="24"/>
    </location>
</feature>
<comment type="similarity">
    <text evidence="9">Belongs to the glycosyltransferase group 1 family.</text>
</comment>
<dbReference type="PANTHER" id="PTHR42755">
    <property type="entry name" value="3-DEOXY-MANNO-OCTULOSONATE CYTIDYLYLTRANSFERASE"/>
    <property type="match status" value="1"/>
</dbReference>
<dbReference type="GO" id="GO:0043842">
    <property type="term" value="F:Kdo transferase activity"/>
    <property type="evidence" value="ECO:0007669"/>
    <property type="project" value="UniProtKB-EC"/>
</dbReference>
<keyword evidence="9" id="KW-0472">Membrane</keyword>
<keyword evidence="9" id="KW-1003">Cell membrane</keyword>
<comment type="pathway">
    <text evidence="1 9">Bacterial outer membrane biogenesis; LPS core biosynthesis.</text>
</comment>
<dbReference type="Proteomes" id="UP000253606">
    <property type="component" value="Chromosome"/>
</dbReference>
<evidence type="ECO:0000256" key="1">
    <source>
        <dbReference type="ARBA" id="ARBA00004713"/>
    </source>
</evidence>
<evidence type="ECO:0000256" key="5">
    <source>
        <dbReference type="ARBA" id="ARBA00031445"/>
    </source>
</evidence>
<dbReference type="OrthoDB" id="9789797at2"/>
<dbReference type="GO" id="GO:0009245">
    <property type="term" value="P:lipid A biosynthetic process"/>
    <property type="evidence" value="ECO:0007669"/>
    <property type="project" value="TreeGrafter"/>
</dbReference>
<dbReference type="Pfam" id="PF04413">
    <property type="entry name" value="Glycos_transf_N"/>
    <property type="match status" value="1"/>
</dbReference>
<dbReference type="AlphaFoldDB" id="A0A2Z5G962"/>
<dbReference type="UniPathway" id="UPA00958"/>
<organism evidence="11 12">
    <name type="scientific">Acidisarcina polymorpha</name>
    <dbReference type="NCBI Taxonomy" id="2211140"/>
    <lineage>
        <taxon>Bacteria</taxon>
        <taxon>Pseudomonadati</taxon>
        <taxon>Acidobacteriota</taxon>
        <taxon>Terriglobia</taxon>
        <taxon>Terriglobales</taxon>
        <taxon>Acidobacteriaceae</taxon>
        <taxon>Acidisarcina</taxon>
    </lineage>
</organism>
<dbReference type="GO" id="GO:0009244">
    <property type="term" value="P:lipopolysaccharide core region biosynthetic process"/>
    <property type="evidence" value="ECO:0007669"/>
    <property type="project" value="UniProtKB-UniRule"/>
</dbReference>
<dbReference type="InterPro" id="IPR038107">
    <property type="entry name" value="Glycos_transf_N_sf"/>
</dbReference>
<proteinExistence type="inferred from homology"/>
<accession>A0A2Z5G962</accession>
<dbReference type="KEGG" id="abas:ACPOL_6103"/>
<keyword evidence="9" id="KW-0448">Lipopolysaccharide biosynthesis</keyword>
<protein>
    <recommendedName>
        <fullName evidence="3 9">3-deoxy-D-manno-octulosonic acid transferase</fullName>
        <shortName evidence="9">Kdo transferase</shortName>
        <ecNumber evidence="2 9">2.4.99.12</ecNumber>
    </recommendedName>
    <alternativeName>
        <fullName evidence="5 9">Lipid IV(A) 3-deoxy-D-manno-octulosonic acid transferase</fullName>
    </alternativeName>
</protein>
<evidence type="ECO:0000256" key="8">
    <source>
        <dbReference type="PIRSR" id="PIRSR639901-2"/>
    </source>
</evidence>
<evidence type="ECO:0000256" key="7">
    <source>
        <dbReference type="PIRSR" id="PIRSR639901-1"/>
    </source>
</evidence>
<dbReference type="InterPro" id="IPR007507">
    <property type="entry name" value="Glycos_transf_N"/>
</dbReference>
<dbReference type="EC" id="2.4.99.12" evidence="2 9"/>
<feature type="site" description="Transition state stabilizer" evidence="8">
    <location>
        <position position="132"/>
    </location>
</feature>
<evidence type="ECO:0000256" key="9">
    <source>
        <dbReference type="RuleBase" id="RU365103"/>
    </source>
</evidence>
<comment type="function">
    <text evidence="9">Involved in lipopolysaccharide (LPS) biosynthesis. Catalyzes the transfer of 3-deoxy-D-manno-octulosonate (Kdo) residue(s) from CMP-Kdo to lipid IV(A), the tetraacyldisaccharide-1,4'-bisphosphate precursor of lipid A.</text>
</comment>
<comment type="catalytic activity">
    <reaction evidence="6 9">
        <text>lipid IVA (E. coli) + CMP-3-deoxy-beta-D-manno-octulosonate = alpha-Kdo-(2-&gt;6)-lipid IVA (E. coli) + CMP + H(+)</text>
        <dbReference type="Rhea" id="RHEA:28066"/>
        <dbReference type="ChEBI" id="CHEBI:15378"/>
        <dbReference type="ChEBI" id="CHEBI:58603"/>
        <dbReference type="ChEBI" id="CHEBI:60364"/>
        <dbReference type="ChEBI" id="CHEBI:60377"/>
        <dbReference type="ChEBI" id="CHEBI:85987"/>
        <dbReference type="EC" id="2.4.99.12"/>
    </reaction>
</comment>
<dbReference type="PANTHER" id="PTHR42755:SF1">
    <property type="entry name" value="3-DEOXY-D-MANNO-OCTULOSONIC ACID TRANSFERASE, MITOCHONDRIAL-RELATED"/>
    <property type="match status" value="1"/>
</dbReference>
<dbReference type="Gene3D" id="3.40.50.2000">
    <property type="entry name" value="Glycogen Phosphorylase B"/>
    <property type="match status" value="1"/>
</dbReference>
<gene>
    <name evidence="11" type="ORF">ACPOL_6103</name>
</gene>
<dbReference type="GO" id="GO:0005886">
    <property type="term" value="C:plasma membrane"/>
    <property type="evidence" value="ECO:0007669"/>
    <property type="project" value="UniProtKB-SubCell"/>
</dbReference>
<dbReference type="InterPro" id="IPR039901">
    <property type="entry name" value="Kdotransferase"/>
</dbReference>
<reference evidence="11 12" key="1">
    <citation type="journal article" date="2018" name="Front. Microbiol.">
        <title>Hydrolytic Capabilities as a Key to Environmental Success: Chitinolytic and Cellulolytic Acidobacteria From Acidic Sub-arctic Soils and Boreal Peatlands.</title>
        <authorList>
            <person name="Belova S.E."/>
            <person name="Ravin N.V."/>
            <person name="Pankratov T.A."/>
            <person name="Rakitin A.L."/>
            <person name="Ivanova A.A."/>
            <person name="Beletsky A.V."/>
            <person name="Mardanov A.V."/>
            <person name="Sinninghe Damste J.S."/>
            <person name="Dedysh S.N."/>
        </authorList>
    </citation>
    <scope>NUCLEOTIDE SEQUENCE [LARGE SCALE GENOMIC DNA]</scope>
    <source>
        <strain evidence="11 12">SBC82</strain>
    </source>
</reference>
<evidence type="ECO:0000256" key="6">
    <source>
        <dbReference type="ARBA" id="ARBA00049183"/>
    </source>
</evidence>
<feature type="site" description="Transition state stabilizer" evidence="8">
    <location>
        <position position="210"/>
    </location>
</feature>
<dbReference type="SUPFAM" id="SSF53756">
    <property type="entry name" value="UDP-Glycosyltransferase/glycogen phosphorylase"/>
    <property type="match status" value="1"/>
</dbReference>
<evidence type="ECO:0000259" key="10">
    <source>
        <dbReference type="Pfam" id="PF04413"/>
    </source>
</evidence>
<feature type="domain" description="3-deoxy-D-manno-octulosonic-acid transferase N-terminal" evidence="10">
    <location>
        <begin position="32"/>
        <end position="213"/>
    </location>
</feature>
<name>A0A2Z5G962_9BACT</name>
<dbReference type="Gene3D" id="3.40.50.11720">
    <property type="entry name" value="3-Deoxy-D-manno-octulosonic-acid transferase, N-terminal domain"/>
    <property type="match status" value="1"/>
</dbReference>
<evidence type="ECO:0000313" key="11">
    <source>
        <dbReference type="EMBL" id="AXC15347.1"/>
    </source>
</evidence>
<keyword evidence="9" id="KW-1133">Transmembrane helix</keyword>
<sequence length="431" mass="47582">MVLYSFAWLVVLGISAPWWLWKLATTDKYRDGLRERLGRVPARLLSAGDTRPVIWIHAVSVGEAIAVSGLVRELRRRAAGYRIVVSTTTKTGQSLARERFGTGDVFYYPLDFAFAVRPYLRALKPQLLVLAETEFWPRMLWECRRSHIPVAVVNARISNRSYPKYLRLRLLWRRILAQLSLVLAQSEEDVLRLQRIGAPAERVRYGGNLKYDVRAVADAPVAVALRAALPAGAELFVCGSTLEGEEQLLLQAWPVLIARHPELRMLLAPRHPERFAAVAELLEQSGISWESRSQWMTRGSQELAPGSILLLDSIGELASVYGVAKVAFVGGSLVPAGGHNPLEPAQFGVPILMGPHYENFREIVDKLRARHAISIVNPVAVSAYIMDVLENPASLTAMGARGGEVFAAQAGATDRAVSALLAVLQMTGERK</sequence>
<keyword evidence="12" id="KW-1185">Reference proteome</keyword>
<keyword evidence="9" id="KW-0812">Transmembrane</keyword>
<evidence type="ECO:0000256" key="2">
    <source>
        <dbReference type="ARBA" id="ARBA00012621"/>
    </source>
</evidence>
<evidence type="ECO:0000256" key="3">
    <source>
        <dbReference type="ARBA" id="ARBA00019077"/>
    </source>
</evidence>
<keyword evidence="4 9" id="KW-0808">Transferase</keyword>
<dbReference type="EMBL" id="CP030840">
    <property type="protein sequence ID" value="AXC15347.1"/>
    <property type="molecule type" value="Genomic_DNA"/>
</dbReference>
<evidence type="ECO:0000313" key="12">
    <source>
        <dbReference type="Proteomes" id="UP000253606"/>
    </source>
</evidence>
<evidence type="ECO:0000256" key="4">
    <source>
        <dbReference type="ARBA" id="ARBA00022679"/>
    </source>
</evidence>
<comment type="subcellular location">
    <subcellularLocation>
        <location evidence="9">Cell membrane</location>
    </subcellularLocation>
</comment>
<feature type="active site" description="Proton acceptor" evidence="7">
    <location>
        <position position="63"/>
    </location>
</feature>